<dbReference type="Pfam" id="PF05938">
    <property type="entry name" value="Self-incomp_S1"/>
    <property type="match status" value="1"/>
</dbReference>
<keyword evidence="4 6" id="KW-0964">Secreted</keyword>
<dbReference type="InterPro" id="IPR010264">
    <property type="entry name" value="Self-incomp_S1"/>
</dbReference>
<dbReference type="AlphaFoldDB" id="V4L9J5"/>
<sequence>MIVNKFHEKTKLKVHCKSGNDDFPIIYLKNGQAKGWRFNDALFHDTVYKCELSHGYHFSHFQKFVAYTSAWNNSLKNKENVTWLAVERGLYRIFNHRSPEYMHKWM</sequence>
<dbReference type="GO" id="GO:0005576">
    <property type="term" value="C:extracellular region"/>
    <property type="evidence" value="ECO:0007669"/>
    <property type="project" value="UniProtKB-SubCell"/>
</dbReference>
<evidence type="ECO:0000313" key="8">
    <source>
        <dbReference type="Proteomes" id="UP000030689"/>
    </source>
</evidence>
<comment type="subcellular location">
    <subcellularLocation>
        <location evidence="1 6">Secreted</location>
    </subcellularLocation>
</comment>
<dbReference type="EMBL" id="KI517464">
    <property type="protein sequence ID" value="ESQ40344.1"/>
    <property type="molecule type" value="Genomic_DNA"/>
</dbReference>
<organism evidence="7 8">
    <name type="scientific">Eutrema salsugineum</name>
    <name type="common">Saltwater cress</name>
    <name type="synonym">Sisymbrium salsugineum</name>
    <dbReference type="NCBI Taxonomy" id="72664"/>
    <lineage>
        <taxon>Eukaryota</taxon>
        <taxon>Viridiplantae</taxon>
        <taxon>Streptophyta</taxon>
        <taxon>Embryophyta</taxon>
        <taxon>Tracheophyta</taxon>
        <taxon>Spermatophyta</taxon>
        <taxon>Magnoliopsida</taxon>
        <taxon>eudicotyledons</taxon>
        <taxon>Gunneridae</taxon>
        <taxon>Pentapetalae</taxon>
        <taxon>rosids</taxon>
        <taxon>malvids</taxon>
        <taxon>Brassicales</taxon>
        <taxon>Brassicaceae</taxon>
        <taxon>Eutremeae</taxon>
        <taxon>Eutrema</taxon>
    </lineage>
</organism>
<comment type="similarity">
    <text evidence="2 6">Belongs to the plant self-incompatibility (S1) protein family.</text>
</comment>
<dbReference type="KEGG" id="eus:EUTSA_v10015087mg"/>
<dbReference type="Gramene" id="ESQ40344">
    <property type="protein sequence ID" value="ESQ40344"/>
    <property type="gene ID" value="EUTSA_v10015087mg"/>
</dbReference>
<dbReference type="PANTHER" id="PTHR31232">
    <property type="match status" value="1"/>
</dbReference>
<evidence type="ECO:0000256" key="5">
    <source>
        <dbReference type="ARBA" id="ARBA00022729"/>
    </source>
</evidence>
<dbReference type="GO" id="GO:0060320">
    <property type="term" value="P:rejection of self pollen"/>
    <property type="evidence" value="ECO:0007669"/>
    <property type="project" value="UniProtKB-KW"/>
</dbReference>
<keyword evidence="5" id="KW-0732">Signal</keyword>
<gene>
    <name evidence="7" type="ORF">EUTSA_v10015087mg</name>
</gene>
<evidence type="ECO:0000256" key="4">
    <source>
        <dbReference type="ARBA" id="ARBA00022525"/>
    </source>
</evidence>
<accession>V4L9J5</accession>
<keyword evidence="8" id="KW-1185">Reference proteome</keyword>
<evidence type="ECO:0000256" key="2">
    <source>
        <dbReference type="ARBA" id="ARBA00005581"/>
    </source>
</evidence>
<evidence type="ECO:0000256" key="1">
    <source>
        <dbReference type="ARBA" id="ARBA00004613"/>
    </source>
</evidence>
<evidence type="ECO:0000256" key="3">
    <source>
        <dbReference type="ARBA" id="ARBA00022471"/>
    </source>
</evidence>
<reference evidence="7 8" key="1">
    <citation type="journal article" date="2013" name="Front. Plant Sci.">
        <title>The Reference Genome of the Halophytic Plant Eutrema salsugineum.</title>
        <authorList>
            <person name="Yang R."/>
            <person name="Jarvis D.E."/>
            <person name="Chen H."/>
            <person name="Beilstein M.A."/>
            <person name="Grimwood J."/>
            <person name="Jenkins J."/>
            <person name="Shu S."/>
            <person name="Prochnik S."/>
            <person name="Xin M."/>
            <person name="Ma C."/>
            <person name="Schmutz J."/>
            <person name="Wing R.A."/>
            <person name="Mitchell-Olds T."/>
            <person name="Schumaker K.S."/>
            <person name="Wang X."/>
        </authorList>
    </citation>
    <scope>NUCLEOTIDE SEQUENCE [LARGE SCALE GENOMIC DNA]</scope>
</reference>
<dbReference type="OMA" id="NATWIVE"/>
<evidence type="ECO:0000313" key="7">
    <source>
        <dbReference type="EMBL" id="ESQ40344.1"/>
    </source>
</evidence>
<dbReference type="PANTHER" id="PTHR31232:SF32">
    <property type="entry name" value="S-PROTEIN HOMOLOG"/>
    <property type="match status" value="1"/>
</dbReference>
<dbReference type="Proteomes" id="UP000030689">
    <property type="component" value="Unassembled WGS sequence"/>
</dbReference>
<protein>
    <recommendedName>
        <fullName evidence="6">S-protein homolog</fullName>
    </recommendedName>
</protein>
<evidence type="ECO:0000256" key="6">
    <source>
        <dbReference type="RuleBase" id="RU367044"/>
    </source>
</evidence>
<name>V4L9J5_EUTSA</name>
<proteinExistence type="inferred from homology"/>
<keyword evidence="3 6" id="KW-0713">Self-incompatibility</keyword>